<keyword evidence="1" id="KW-0812">Transmembrane</keyword>
<reference evidence="3" key="1">
    <citation type="submission" date="2017-02" db="UniProtKB">
        <authorList>
            <consortium name="WormBaseParasite"/>
        </authorList>
    </citation>
    <scope>IDENTIFICATION</scope>
</reference>
<name>A0A0N5CEH8_STREA</name>
<evidence type="ECO:0000313" key="3">
    <source>
        <dbReference type="WBParaSite" id="SPAL_0001626600.1"/>
    </source>
</evidence>
<keyword evidence="1" id="KW-0472">Membrane</keyword>
<sequence>MVVTLQFYLRKTSGLIEYYIRKLKNTKTALYFKKYHYFLSLMFIWVLEAFINLFHYENFYLFLISVRNYQCLD</sequence>
<feature type="transmembrane region" description="Helical" evidence="1">
    <location>
        <begin position="35"/>
        <end position="54"/>
    </location>
</feature>
<accession>A0A0N5CEH8</accession>
<protein>
    <submittedName>
        <fullName evidence="3">Ovule protein</fullName>
    </submittedName>
</protein>
<keyword evidence="1" id="KW-1133">Transmembrane helix</keyword>
<dbReference type="Proteomes" id="UP000046392">
    <property type="component" value="Unplaced"/>
</dbReference>
<evidence type="ECO:0000256" key="1">
    <source>
        <dbReference type="SAM" id="Phobius"/>
    </source>
</evidence>
<evidence type="ECO:0000313" key="2">
    <source>
        <dbReference type="Proteomes" id="UP000046392"/>
    </source>
</evidence>
<dbReference type="WBParaSite" id="SPAL_0001626600.1">
    <property type="protein sequence ID" value="SPAL_0001626600.1"/>
    <property type="gene ID" value="SPAL_0001626600"/>
</dbReference>
<proteinExistence type="predicted"/>
<organism evidence="2 3">
    <name type="scientific">Strongyloides papillosus</name>
    <name type="common">Intestinal threadworm</name>
    <dbReference type="NCBI Taxonomy" id="174720"/>
    <lineage>
        <taxon>Eukaryota</taxon>
        <taxon>Metazoa</taxon>
        <taxon>Ecdysozoa</taxon>
        <taxon>Nematoda</taxon>
        <taxon>Chromadorea</taxon>
        <taxon>Rhabditida</taxon>
        <taxon>Tylenchina</taxon>
        <taxon>Panagrolaimomorpha</taxon>
        <taxon>Strongyloidoidea</taxon>
        <taxon>Strongyloididae</taxon>
        <taxon>Strongyloides</taxon>
    </lineage>
</organism>
<keyword evidence="2" id="KW-1185">Reference proteome</keyword>
<dbReference type="AlphaFoldDB" id="A0A0N5CEH8"/>